<dbReference type="SUPFAM" id="SSF118203">
    <property type="entry name" value="Vacuolar ATP synthase subunit C"/>
    <property type="match status" value="1"/>
</dbReference>
<evidence type="ECO:0000256" key="1">
    <source>
        <dbReference type="ARBA" id="ARBA00006138"/>
    </source>
</evidence>
<gene>
    <name evidence="9" type="ORF">J1605_021605</name>
</gene>
<dbReference type="Proteomes" id="UP001159641">
    <property type="component" value="Unassembled WGS sequence"/>
</dbReference>
<dbReference type="GO" id="GO:0005765">
    <property type="term" value="C:lysosomal membrane"/>
    <property type="evidence" value="ECO:0007669"/>
    <property type="project" value="TreeGrafter"/>
</dbReference>
<evidence type="ECO:0000256" key="3">
    <source>
        <dbReference type="ARBA" id="ARBA00022781"/>
    </source>
</evidence>
<comment type="subunit">
    <text evidence="7">V-ATPase is a heteromultimeric enzyme made up of two complexes: the ATP-hydrolytic V1 complex and the proton translocation V0 complex. The V1 complex consists of three catalytic AB heterodimers that form a heterohexamer, three peripheral stalks each consisting of EG heterodimers, one central rotor including subunits D and F, and the regulatory subunits C and H. The proton translocation complex V0 consists of the proton transport subunit a, a ring of proteolipid subunits c9c'', rotary subunit d, subunits e and f, and two accessory subunits.</text>
</comment>
<keyword evidence="3 7" id="KW-0375">Hydrogen ion transport</keyword>
<evidence type="ECO:0000256" key="7">
    <source>
        <dbReference type="RuleBase" id="RU364010"/>
    </source>
</evidence>
<accession>A0AB34HFH4</accession>
<proteinExistence type="inferred from homology"/>
<dbReference type="GO" id="GO:0000221">
    <property type="term" value="C:vacuolar proton-transporting V-type ATPase, V1 domain"/>
    <property type="evidence" value="ECO:0007669"/>
    <property type="project" value="TreeGrafter"/>
</dbReference>
<keyword evidence="2 7" id="KW-0813">Transport</keyword>
<comment type="subunit">
    <text evidence="6">V-ATPase is a heteromultimeric enzyme made up of two complexes: the ATP-hydrolytic V1 complex and the proton translocation V0 complex. The V1 complex consists of three catalytic AB heterodimers that form a heterohexamer, three peripheral stalks each consisting of EG heterodimers, one central rotor including subunits D and F, and the regulatory subunits C and H. The proton translocation complex V0 consists of the proton transport subunit a, a ring of proteolipid subunits c9c'', rotary subunit d, subunits e and f, and the accessory subunits ATP6AP1/Ac45 and ATP6AP2/PRR.</text>
</comment>
<name>A0AB34HFH4_ESCRO</name>
<dbReference type="Pfam" id="PF03223">
    <property type="entry name" value="V-ATPase_C"/>
    <property type="match status" value="1"/>
</dbReference>
<evidence type="ECO:0000256" key="5">
    <source>
        <dbReference type="ARBA" id="ARBA00046006"/>
    </source>
</evidence>
<evidence type="ECO:0000256" key="4">
    <source>
        <dbReference type="ARBA" id="ARBA00023065"/>
    </source>
</evidence>
<sequence length="262" mass="28500">MIKGRMCPNSTPDQFSACNTLKCILTAKEATQTSCVALKKGSSTFPDHKVKVTPLGNPDRPAAGQNDRERESEGEGEWRLVDDAGTWGGAFEKGGSLAAQCQPEACWLPAESPEVRGRLAPRGLVGDGPMRVPAGWPAEPPQRQVPWRTWAWASPWPRPTDLLLLLAPGRFFSARGLLCQNPRPLLAGRRVEWPGGVTALLSLQGPLLRWLKVNFSEAFIAWIHIKALRVFVESVLSHGAGVLLRPPPLCSPPGASGSWKKH</sequence>
<evidence type="ECO:0000256" key="2">
    <source>
        <dbReference type="ARBA" id="ARBA00022448"/>
    </source>
</evidence>
<evidence type="ECO:0000256" key="6">
    <source>
        <dbReference type="ARBA" id="ARBA00046696"/>
    </source>
</evidence>
<dbReference type="PANTHER" id="PTHR10137:SF4">
    <property type="entry name" value="V-TYPE PROTON ATPASE SUBUNIT C 2"/>
    <property type="match status" value="1"/>
</dbReference>
<feature type="compositionally biased region" description="Basic and acidic residues" evidence="8">
    <location>
        <begin position="66"/>
        <end position="76"/>
    </location>
</feature>
<organism evidence="9 10">
    <name type="scientific">Eschrichtius robustus</name>
    <name type="common">California gray whale</name>
    <name type="synonym">Eschrichtius gibbosus</name>
    <dbReference type="NCBI Taxonomy" id="9764"/>
    <lineage>
        <taxon>Eukaryota</taxon>
        <taxon>Metazoa</taxon>
        <taxon>Chordata</taxon>
        <taxon>Craniata</taxon>
        <taxon>Vertebrata</taxon>
        <taxon>Euteleostomi</taxon>
        <taxon>Mammalia</taxon>
        <taxon>Eutheria</taxon>
        <taxon>Laurasiatheria</taxon>
        <taxon>Artiodactyla</taxon>
        <taxon>Whippomorpha</taxon>
        <taxon>Cetacea</taxon>
        <taxon>Mysticeti</taxon>
        <taxon>Eschrichtiidae</taxon>
        <taxon>Eschrichtius</taxon>
    </lineage>
</organism>
<protein>
    <recommendedName>
        <fullName evidence="7">V-type proton ATPase subunit C</fullName>
    </recommendedName>
</protein>
<comment type="similarity">
    <text evidence="1 7">Belongs to the V-ATPase C subunit family.</text>
</comment>
<dbReference type="InterPro" id="IPR004907">
    <property type="entry name" value="ATPase_V1-cplx_csu"/>
</dbReference>
<keyword evidence="10" id="KW-1185">Reference proteome</keyword>
<feature type="region of interest" description="Disordered" evidence="8">
    <location>
        <begin position="47"/>
        <end position="76"/>
    </location>
</feature>
<comment type="function">
    <text evidence="5 7">Subunit of the V1 complex of vacuolar(H+)-ATPase (V-ATPase), a multisubunit enzyme composed of a peripheral complex (V1) that hydrolyzes ATP and a membrane integral complex (V0) that translocates protons. V-ATPase is responsible for acidifying and maintaining the pH of intracellular compartments and in some cell types, is targeted to the plasma membrane, where it is responsible for acidifying the extracellular environment. Subunit C is necessary for the assembly of the catalytic sector of the enzyme and is likely to have a specific function in its catalytic activity.</text>
</comment>
<evidence type="ECO:0000313" key="9">
    <source>
        <dbReference type="EMBL" id="KAJ8789907.1"/>
    </source>
</evidence>
<dbReference type="InterPro" id="IPR036132">
    <property type="entry name" value="Vac_ATP_synth_c_sf"/>
</dbReference>
<dbReference type="Gene3D" id="1.20.1460.10">
    <property type="entry name" value="subunit c (vma5p) of the yeast v-atpase, domain 2"/>
    <property type="match status" value="1"/>
</dbReference>
<comment type="caution">
    <text evidence="9">The sequence shown here is derived from an EMBL/GenBank/DDBJ whole genome shotgun (WGS) entry which is preliminary data.</text>
</comment>
<dbReference type="EMBL" id="JAIQCJ010001387">
    <property type="protein sequence ID" value="KAJ8789907.1"/>
    <property type="molecule type" value="Genomic_DNA"/>
</dbReference>
<dbReference type="AlphaFoldDB" id="A0AB34HFH4"/>
<dbReference type="PANTHER" id="PTHR10137">
    <property type="entry name" value="V-TYPE PROTON ATPASE SUBUNIT C"/>
    <property type="match status" value="1"/>
</dbReference>
<keyword evidence="4 7" id="KW-0406">Ion transport</keyword>
<evidence type="ECO:0000313" key="10">
    <source>
        <dbReference type="Proteomes" id="UP001159641"/>
    </source>
</evidence>
<dbReference type="GO" id="GO:0046961">
    <property type="term" value="F:proton-transporting ATPase activity, rotational mechanism"/>
    <property type="evidence" value="ECO:0007669"/>
    <property type="project" value="InterPro"/>
</dbReference>
<evidence type="ECO:0000256" key="8">
    <source>
        <dbReference type="SAM" id="MobiDB-lite"/>
    </source>
</evidence>
<reference evidence="9 10" key="1">
    <citation type="submission" date="2022-11" db="EMBL/GenBank/DDBJ databases">
        <title>Whole genome sequence of Eschrichtius robustus ER-17-0199.</title>
        <authorList>
            <person name="Bruniche-Olsen A."/>
            <person name="Black A.N."/>
            <person name="Fields C.J."/>
            <person name="Walden K."/>
            <person name="Dewoody J.A."/>
        </authorList>
    </citation>
    <scope>NUCLEOTIDE SEQUENCE [LARGE SCALE GENOMIC DNA]</scope>
    <source>
        <strain evidence="9">ER-17-0199</strain>
        <tissue evidence="9">Blubber</tissue>
    </source>
</reference>